<evidence type="ECO:0000313" key="1">
    <source>
        <dbReference type="EMBL" id="AVQ00299.1"/>
    </source>
</evidence>
<protein>
    <submittedName>
        <fullName evidence="1">Uncharacterized protein</fullName>
    </submittedName>
</protein>
<keyword evidence="1" id="KW-0614">Plasmid</keyword>
<proteinExistence type="predicted"/>
<dbReference type="AlphaFoldDB" id="A0A2P1PZN2"/>
<keyword evidence="2" id="KW-1185">Reference proteome</keyword>
<geneLocation type="plasmid" evidence="1">
    <name>unnamed</name>
</geneLocation>
<gene>
    <name evidence="1" type="ORF">C7S18_23670</name>
</gene>
<organism evidence="1 2">
    <name type="scientific">Ahniella affigens</name>
    <dbReference type="NCBI Taxonomy" id="2021234"/>
    <lineage>
        <taxon>Bacteria</taxon>
        <taxon>Pseudomonadati</taxon>
        <taxon>Pseudomonadota</taxon>
        <taxon>Gammaproteobacteria</taxon>
        <taxon>Lysobacterales</taxon>
        <taxon>Rhodanobacteraceae</taxon>
        <taxon>Ahniella</taxon>
    </lineage>
</organism>
<name>A0A2P1PZN2_9GAMM</name>
<reference evidence="1 2" key="1">
    <citation type="submission" date="2018-03" db="EMBL/GenBank/DDBJ databases">
        <title>Ahniella affigens gen. nov., sp. nov., a gammaproteobacterium isolated from sandy soil near a stream.</title>
        <authorList>
            <person name="Ko Y."/>
            <person name="Kim J.-H."/>
        </authorList>
    </citation>
    <scope>NUCLEOTIDE SEQUENCE [LARGE SCALE GENOMIC DNA]</scope>
    <source>
        <strain evidence="1 2">D13</strain>
        <plasmid evidence="2">Plasmid unnamed</plasmid>
    </source>
</reference>
<dbReference type="KEGG" id="xba:C7S18_23670"/>
<reference evidence="1 2" key="2">
    <citation type="submission" date="2018-03" db="EMBL/GenBank/DDBJ databases">
        <authorList>
            <person name="Keele B.F."/>
        </authorList>
    </citation>
    <scope>NUCLEOTIDE SEQUENCE [LARGE SCALE GENOMIC DNA]</scope>
    <source>
        <strain evidence="1 2">D13</strain>
        <plasmid evidence="2">Plasmid unnamed</plasmid>
    </source>
</reference>
<dbReference type="Proteomes" id="UP000241074">
    <property type="component" value="Plasmid unnamed"/>
</dbReference>
<dbReference type="EMBL" id="CP027861">
    <property type="protein sequence ID" value="AVQ00299.1"/>
    <property type="molecule type" value="Genomic_DNA"/>
</dbReference>
<sequence>MSESRRTQVRLSEELRDKLDESLKRDGVSPRKASEWLCAQIRDLLATDEALVTVGIGEANMTFPIARNLTIDEETEVLLDKGLRILQGQDPRFVGATSAIVRAAIKRAAARNSSGGAKQG</sequence>
<accession>A0A2P1PZN2</accession>
<evidence type="ECO:0000313" key="2">
    <source>
        <dbReference type="Proteomes" id="UP000241074"/>
    </source>
</evidence>